<dbReference type="InterPro" id="IPR016186">
    <property type="entry name" value="C-type_lectin-like/link_sf"/>
</dbReference>
<comment type="caution">
    <text evidence="4">The sequence shown here is derived from an EMBL/GenBank/DDBJ whole genome shotgun (WGS) entry which is preliminary data.</text>
</comment>
<accession>A0ABP1PIP5</accession>
<evidence type="ECO:0000256" key="2">
    <source>
        <dbReference type="SAM" id="SignalP"/>
    </source>
</evidence>
<name>A0ABP1PIP5_9HEXA</name>
<dbReference type="CDD" id="cd00037">
    <property type="entry name" value="CLECT"/>
    <property type="match status" value="1"/>
</dbReference>
<feature type="domain" description="C-type lectin" evidence="3">
    <location>
        <begin position="52"/>
        <end position="155"/>
    </location>
</feature>
<reference evidence="4 5" key="1">
    <citation type="submission" date="2024-08" db="EMBL/GenBank/DDBJ databases">
        <authorList>
            <person name="Cucini C."/>
            <person name="Frati F."/>
        </authorList>
    </citation>
    <scope>NUCLEOTIDE SEQUENCE [LARGE SCALE GENOMIC DNA]</scope>
</reference>
<evidence type="ECO:0000313" key="5">
    <source>
        <dbReference type="Proteomes" id="UP001642540"/>
    </source>
</evidence>
<keyword evidence="5" id="KW-1185">Reference proteome</keyword>
<organism evidence="4 5">
    <name type="scientific">Orchesella dallaii</name>
    <dbReference type="NCBI Taxonomy" id="48710"/>
    <lineage>
        <taxon>Eukaryota</taxon>
        <taxon>Metazoa</taxon>
        <taxon>Ecdysozoa</taxon>
        <taxon>Arthropoda</taxon>
        <taxon>Hexapoda</taxon>
        <taxon>Collembola</taxon>
        <taxon>Entomobryomorpha</taxon>
        <taxon>Entomobryoidea</taxon>
        <taxon>Orchesellidae</taxon>
        <taxon>Orchesellinae</taxon>
        <taxon>Orchesella</taxon>
    </lineage>
</organism>
<dbReference type="SUPFAM" id="SSF56436">
    <property type="entry name" value="C-type lectin-like"/>
    <property type="match status" value="1"/>
</dbReference>
<dbReference type="InterPro" id="IPR001304">
    <property type="entry name" value="C-type_lectin-like"/>
</dbReference>
<dbReference type="Gene3D" id="3.10.100.10">
    <property type="entry name" value="Mannose-Binding Protein A, subunit A"/>
    <property type="match status" value="1"/>
</dbReference>
<proteinExistence type="predicted"/>
<feature type="region of interest" description="Disordered" evidence="1">
    <location>
        <begin position="176"/>
        <end position="202"/>
    </location>
</feature>
<feature type="chain" id="PRO_5045669347" description="C-type lectin domain-containing protein" evidence="2">
    <location>
        <begin position="19"/>
        <end position="246"/>
    </location>
</feature>
<dbReference type="EMBL" id="CAXLJM020000002">
    <property type="protein sequence ID" value="CAL8068765.1"/>
    <property type="molecule type" value="Genomic_DNA"/>
</dbReference>
<evidence type="ECO:0000256" key="1">
    <source>
        <dbReference type="SAM" id="MobiDB-lite"/>
    </source>
</evidence>
<evidence type="ECO:0000313" key="4">
    <source>
        <dbReference type="EMBL" id="CAL8068765.1"/>
    </source>
</evidence>
<gene>
    <name evidence="4" type="ORF">ODALV1_LOCUS450</name>
</gene>
<dbReference type="InterPro" id="IPR016187">
    <property type="entry name" value="CTDL_fold"/>
</dbReference>
<feature type="signal peptide" evidence="2">
    <location>
        <begin position="1"/>
        <end position="18"/>
    </location>
</feature>
<dbReference type="PROSITE" id="PS50041">
    <property type="entry name" value="C_TYPE_LECTIN_2"/>
    <property type="match status" value="1"/>
</dbReference>
<keyword evidence="2" id="KW-0732">Signal</keyword>
<protein>
    <recommendedName>
        <fullName evidence="3">C-type lectin domain-containing protein</fullName>
    </recommendedName>
</protein>
<sequence length="246" mass="28208">MKTILVGFVLLTTMMVSARRLVYHPIIEITTTPFPTTTTPKSPANLIEIGTFDGNSYFGDRVLRNWSESQSFCESQGLMLAKIDNEEQLQFLRDAVRTLVHHEWSWVGNTGEHEVNRNCRKFSLFNRNSRCPILAPYGRGYVRRDCFQRRFALCQSVDSDYSDSSEVAFTKYFKNKDETSESESTEENHGTSENSNTDQTTEDEIFRTLIKGVIWSVMDAIRKEFTSISEEVPTFSELSAESESNE</sequence>
<dbReference type="Proteomes" id="UP001642540">
    <property type="component" value="Unassembled WGS sequence"/>
</dbReference>
<evidence type="ECO:0000259" key="3">
    <source>
        <dbReference type="PROSITE" id="PS50041"/>
    </source>
</evidence>